<dbReference type="SUPFAM" id="SSF51004">
    <property type="entry name" value="C-terminal (heme d1) domain of cytochrome cd1-nitrite reductase"/>
    <property type="match status" value="1"/>
</dbReference>
<dbReference type="Pfam" id="PF22494">
    <property type="entry name" value="choice_anch_I"/>
    <property type="match status" value="1"/>
</dbReference>
<dbReference type="InterPro" id="IPR011048">
    <property type="entry name" value="Haem_d1_sf"/>
</dbReference>
<dbReference type="NCBIfam" id="NF038117">
    <property type="entry name" value="choice_anch_I"/>
    <property type="match status" value="1"/>
</dbReference>
<feature type="domain" description="Choice-of-anchor I" evidence="5">
    <location>
        <begin position="457"/>
        <end position="931"/>
    </location>
</feature>
<evidence type="ECO:0000259" key="3">
    <source>
        <dbReference type="Pfam" id="PF13205"/>
    </source>
</evidence>
<dbReference type="InterPro" id="IPR052956">
    <property type="entry name" value="Mesenchyme-surface_protein"/>
</dbReference>
<dbReference type="InterPro" id="IPR038081">
    <property type="entry name" value="CalX-like_sf"/>
</dbReference>
<dbReference type="PANTHER" id="PTHR46928:SF1">
    <property type="entry name" value="MESENCHYME-SPECIFIC CELL SURFACE GLYCOPROTEIN"/>
    <property type="match status" value="1"/>
</dbReference>
<evidence type="ECO:0000313" key="7">
    <source>
        <dbReference type="Proteomes" id="UP001597394"/>
    </source>
</evidence>
<dbReference type="Gene3D" id="2.60.40.2030">
    <property type="match status" value="1"/>
</dbReference>
<dbReference type="NCBIfam" id="TIGR04183">
    <property type="entry name" value="Por_Secre_tail"/>
    <property type="match status" value="1"/>
</dbReference>
<dbReference type="Proteomes" id="UP001597394">
    <property type="component" value="Unassembled WGS sequence"/>
</dbReference>
<comment type="caution">
    <text evidence="6">The sequence shown here is derived from an EMBL/GenBank/DDBJ whole genome shotgun (WGS) entry which is preliminary data.</text>
</comment>
<gene>
    <name evidence="6" type="ORF">ACFSO8_09870</name>
</gene>
<evidence type="ECO:0000256" key="2">
    <source>
        <dbReference type="SAM" id="SignalP"/>
    </source>
</evidence>
<accession>A0ABW5KA08</accession>
<dbReference type="InterPro" id="IPR026444">
    <property type="entry name" value="Secre_tail"/>
</dbReference>
<dbReference type="InterPro" id="IPR011045">
    <property type="entry name" value="N2O_reductase_N"/>
</dbReference>
<feature type="domain" description="Secretion system C-terminal sorting" evidence="4">
    <location>
        <begin position="950"/>
        <end position="1011"/>
    </location>
</feature>
<dbReference type="PANTHER" id="PTHR46928">
    <property type="entry name" value="MESENCHYME-SPECIFIC CELL SURFACE GLYCOPROTEIN"/>
    <property type="match status" value="1"/>
</dbReference>
<evidence type="ECO:0000313" key="6">
    <source>
        <dbReference type="EMBL" id="MFD2545762.1"/>
    </source>
</evidence>
<feature type="signal peptide" evidence="2">
    <location>
        <begin position="1"/>
        <end position="23"/>
    </location>
</feature>
<dbReference type="InterPro" id="IPR032812">
    <property type="entry name" value="SbsA_Ig"/>
</dbReference>
<keyword evidence="1 2" id="KW-0732">Signal</keyword>
<dbReference type="Pfam" id="PF13205">
    <property type="entry name" value="Big_5"/>
    <property type="match status" value="1"/>
</dbReference>
<dbReference type="InterPro" id="IPR055188">
    <property type="entry name" value="Choice_anch_I"/>
</dbReference>
<evidence type="ECO:0000259" key="5">
    <source>
        <dbReference type="Pfam" id="PF22494"/>
    </source>
</evidence>
<dbReference type="SUPFAM" id="SSF141072">
    <property type="entry name" value="CalX-like"/>
    <property type="match status" value="1"/>
</dbReference>
<dbReference type="EMBL" id="JBHULG010000006">
    <property type="protein sequence ID" value="MFD2545762.1"/>
    <property type="molecule type" value="Genomic_DNA"/>
</dbReference>
<organism evidence="6 7">
    <name type="scientific">Kaistella montana</name>
    <dbReference type="NCBI Taxonomy" id="1849733"/>
    <lineage>
        <taxon>Bacteria</taxon>
        <taxon>Pseudomonadati</taxon>
        <taxon>Bacteroidota</taxon>
        <taxon>Flavobacteriia</taxon>
        <taxon>Flavobacteriales</taxon>
        <taxon>Weeksellaceae</taxon>
        <taxon>Chryseobacterium group</taxon>
        <taxon>Kaistella</taxon>
    </lineage>
</organism>
<evidence type="ECO:0000259" key="4">
    <source>
        <dbReference type="Pfam" id="PF18962"/>
    </source>
</evidence>
<sequence>MRKLYLIQLFPVIFSLSFQSVNAQTLVHHWNFNNNSSEAAITTPNVALVSGAKLQAIAGGTSIIDFAGGTGQNFNVENLNARNGDASGTHLRFNNPIGGALQFDLPTTGYENVVVKFTTRRSGSGAGTQTCSYSVDGTNFIQFATILPVDGNPTLQTLDFSSVVNVSNNPNFQLRVEFSANPGGSAGNNRFDNFTLDATVAGGADTTAPVVTYTPVNNATNISTAVQPIVKFNESVRLIDNSAITNANAQNLVELRAGNLTGSLVPFTTTFANNEITVIPSLSLNVNQVYYLALKPNLVEDFNDNAVVSGGSSSFTTAGTSVSFAKNFIKVNENTGSLVFDLNVNSPSNASVDLAVKAAPFSTANSADFTLATQTINITPSSPSTYSISIPITDDNLEEQQAEYFVLSLENPVGTTVSGSLISTIYIIDNDKLAPVPNNQISLNYVGSFDPSGANNSTTEIVVHDPISKKLFTTSAITGVLDIVNFSDPSSPSVVNSVDMNSYGGLTSVAVKNGIVAVASPNSTPQNNGSVVFFDTNGTFLKQVTVGALPDMITFSPDGTKVLTANEGEPNADYSVDPEGSVSIIDISGGVSNLSQANVTTLLFTDFNAQEASLIASGIRKLKASSTLSQDLEPEYIAVSADNQKAFVTIQENNAVAEINLNTKTIAALWPLGKKDMSLPGNGFDASDNNNEILIANWPVKTFYIPDAIATYNVGGTNYIVTANEGDEKEFSNLNERTTVGASSYNLDAAVFSQAEILKASHNLGRFRVTNLNGNTDSDSAFEEINAVGSRSFSIFNADTKQIVFDSGDDFERYTAQNFASIFNADHESNTPKNRSRSKGPEPEGVAIATIANQTFAFVSLERVGGVMVYNITNPNAPVFVDYKNTRSTSAYGGDNGAEGIIYIPKTESATGKGYIVIANEISGTLTIYEINDDVLASNNVSNNAKTFSIFPNPAPKGLVYFNREADIEIHDVTGKLVQKSQKAKTIDTSKFNTGVYLVKTSEGIVKRIIVK</sequence>
<dbReference type="Pfam" id="PF18962">
    <property type="entry name" value="Por_Secre_tail"/>
    <property type="match status" value="1"/>
</dbReference>
<dbReference type="SUPFAM" id="SSF50974">
    <property type="entry name" value="Nitrous oxide reductase, N-terminal domain"/>
    <property type="match status" value="1"/>
</dbReference>
<feature type="chain" id="PRO_5047030775" evidence="2">
    <location>
        <begin position="24"/>
        <end position="1012"/>
    </location>
</feature>
<reference evidence="7" key="1">
    <citation type="journal article" date="2019" name="Int. J. Syst. Evol. Microbiol.">
        <title>The Global Catalogue of Microorganisms (GCM) 10K type strain sequencing project: providing services to taxonomists for standard genome sequencing and annotation.</title>
        <authorList>
            <consortium name="The Broad Institute Genomics Platform"/>
            <consortium name="The Broad Institute Genome Sequencing Center for Infectious Disease"/>
            <person name="Wu L."/>
            <person name="Ma J."/>
        </authorList>
    </citation>
    <scope>NUCLEOTIDE SEQUENCE [LARGE SCALE GENOMIC DNA]</scope>
    <source>
        <strain evidence="7">KCTC 52204</strain>
    </source>
</reference>
<feature type="domain" description="SbsA Ig-like" evidence="3">
    <location>
        <begin position="205"/>
        <end position="317"/>
    </location>
</feature>
<dbReference type="RefSeq" id="WP_255931083.1">
    <property type="nucleotide sequence ID" value="NZ_JANFQP010000004.1"/>
</dbReference>
<proteinExistence type="predicted"/>
<protein>
    <submittedName>
        <fullName evidence="6">Choice-of-anchor I family protein</fullName>
    </submittedName>
</protein>
<evidence type="ECO:0000256" key="1">
    <source>
        <dbReference type="ARBA" id="ARBA00022729"/>
    </source>
</evidence>
<name>A0ABW5KA08_9FLAO</name>
<keyword evidence="7" id="KW-1185">Reference proteome</keyword>
<dbReference type="InterPro" id="IPR015943">
    <property type="entry name" value="WD40/YVTN_repeat-like_dom_sf"/>
</dbReference>
<dbReference type="Gene3D" id="2.130.10.10">
    <property type="entry name" value="YVTN repeat-like/Quinoprotein amine dehydrogenase"/>
    <property type="match status" value="1"/>
</dbReference>